<reference evidence="1" key="1">
    <citation type="submission" date="2013-07" db="EMBL/GenBank/DDBJ databases">
        <title>Nephila pilipes venom gland.</title>
        <authorList>
            <person name="Huo L.J."/>
        </authorList>
    </citation>
    <scope>NUCLEOTIDE SEQUENCE</scope>
    <source>
        <tissue evidence="1">Venom gland</tissue>
    </source>
</reference>
<dbReference type="EMBL" id="KF433534">
    <property type="protein sequence ID" value="AII97856.1"/>
    <property type="molecule type" value="mRNA"/>
</dbReference>
<evidence type="ECO:0000313" key="1">
    <source>
        <dbReference type="EMBL" id="AII97856.1"/>
    </source>
</evidence>
<protein>
    <submittedName>
        <fullName evidence="1">BLTX488</fullName>
    </submittedName>
</protein>
<dbReference type="AlphaFoldDB" id="A0A076KU19"/>
<proteinExistence type="evidence at transcript level"/>
<organism evidence="1">
    <name type="scientific">Nephila pilipes</name>
    <name type="common">Giant wood spider</name>
    <name type="synonym">Nephila maculata</name>
    <dbReference type="NCBI Taxonomy" id="299642"/>
    <lineage>
        <taxon>Eukaryota</taxon>
        <taxon>Metazoa</taxon>
        <taxon>Ecdysozoa</taxon>
        <taxon>Arthropoda</taxon>
        <taxon>Chelicerata</taxon>
        <taxon>Arachnida</taxon>
        <taxon>Araneae</taxon>
        <taxon>Araneomorphae</taxon>
        <taxon>Entelegynae</taxon>
        <taxon>Araneoidea</taxon>
        <taxon>Nephilidae</taxon>
        <taxon>Nephila</taxon>
    </lineage>
</organism>
<name>A0A076KU19_NEPPI</name>
<accession>A0A076KU19</accession>
<sequence>MLVSKIKPCTCKYKPSIEAKPQMAH</sequence>